<evidence type="ECO:0000256" key="3">
    <source>
        <dbReference type="ARBA" id="ARBA00023163"/>
    </source>
</evidence>
<evidence type="ECO:0000313" key="5">
    <source>
        <dbReference type="EMBL" id="GIH28366.1"/>
    </source>
</evidence>
<comment type="caution">
    <text evidence="5">The sequence shown here is derived from an EMBL/GenBank/DDBJ whole genome shotgun (WGS) entry which is preliminary data.</text>
</comment>
<sequence>MAGVRGSVALVVCEPLSRVFSEDPLFSLVSRSVSRELGDVDRHVVLMLANGAGSAARIERYVAGGHVEGVMLVSMHDDDPLPGAIDRIGVPVVSYGRPAVSVPLAYADNDNPAGARLAVNHLINRGRRRVATIAGPQDMIAGQDRLAGYHRAVADAGHRPIVIYGDFSRRSGADAMTRLLREEPAVDAVFAANDLMAIGALQALRQAGRRVPDDVAIAGYDDFEAAQFTNPPLTTVRHPVAEQVNAMTRLLVERMGGGPLASIVLPAELVIRASS</sequence>
<gene>
    <name evidence="5" type="ORF">Aph01nite_66760</name>
</gene>
<reference evidence="5" key="1">
    <citation type="submission" date="2021-01" db="EMBL/GenBank/DDBJ databases">
        <title>Whole genome shotgun sequence of Acrocarpospora phusangensis NBRC 108782.</title>
        <authorList>
            <person name="Komaki H."/>
            <person name="Tamura T."/>
        </authorList>
    </citation>
    <scope>NUCLEOTIDE SEQUENCE</scope>
    <source>
        <strain evidence="5">NBRC 108782</strain>
    </source>
</reference>
<accession>A0A919UND0</accession>
<dbReference type="Proteomes" id="UP000640052">
    <property type="component" value="Unassembled WGS sequence"/>
</dbReference>
<protein>
    <submittedName>
        <fullName evidence="5">LacI family transcriptional regulator</fullName>
    </submittedName>
</protein>
<feature type="domain" description="Transcriptional regulator LacI/GalR-like sensor" evidence="4">
    <location>
        <begin position="119"/>
        <end position="275"/>
    </location>
</feature>
<dbReference type="EMBL" id="BOOA01000079">
    <property type="protein sequence ID" value="GIH28366.1"/>
    <property type="molecule type" value="Genomic_DNA"/>
</dbReference>
<dbReference type="InterPro" id="IPR046335">
    <property type="entry name" value="LacI/GalR-like_sensor"/>
</dbReference>
<name>A0A919UND0_9ACTN</name>
<dbReference type="SUPFAM" id="SSF53822">
    <property type="entry name" value="Periplasmic binding protein-like I"/>
    <property type="match status" value="1"/>
</dbReference>
<keyword evidence="3" id="KW-0804">Transcription</keyword>
<dbReference type="PANTHER" id="PTHR30146">
    <property type="entry name" value="LACI-RELATED TRANSCRIPTIONAL REPRESSOR"/>
    <property type="match status" value="1"/>
</dbReference>
<dbReference type="Gene3D" id="3.40.50.2300">
    <property type="match status" value="2"/>
</dbReference>
<keyword evidence="6" id="KW-1185">Reference proteome</keyword>
<proteinExistence type="predicted"/>
<evidence type="ECO:0000256" key="2">
    <source>
        <dbReference type="ARBA" id="ARBA00023125"/>
    </source>
</evidence>
<keyword evidence="2" id="KW-0238">DNA-binding</keyword>
<keyword evidence="1" id="KW-0805">Transcription regulation</keyword>
<evidence type="ECO:0000259" key="4">
    <source>
        <dbReference type="Pfam" id="PF13377"/>
    </source>
</evidence>
<dbReference type="InterPro" id="IPR028082">
    <property type="entry name" value="Peripla_BP_I"/>
</dbReference>
<dbReference type="GO" id="GO:0000976">
    <property type="term" value="F:transcription cis-regulatory region binding"/>
    <property type="evidence" value="ECO:0007669"/>
    <property type="project" value="TreeGrafter"/>
</dbReference>
<dbReference type="PANTHER" id="PTHR30146:SF109">
    <property type="entry name" value="HTH-TYPE TRANSCRIPTIONAL REGULATOR GALS"/>
    <property type="match status" value="1"/>
</dbReference>
<dbReference type="AlphaFoldDB" id="A0A919UND0"/>
<organism evidence="5 6">
    <name type="scientific">Acrocarpospora phusangensis</name>
    <dbReference type="NCBI Taxonomy" id="1070424"/>
    <lineage>
        <taxon>Bacteria</taxon>
        <taxon>Bacillati</taxon>
        <taxon>Actinomycetota</taxon>
        <taxon>Actinomycetes</taxon>
        <taxon>Streptosporangiales</taxon>
        <taxon>Streptosporangiaceae</taxon>
        <taxon>Acrocarpospora</taxon>
    </lineage>
</organism>
<dbReference type="GO" id="GO:0003700">
    <property type="term" value="F:DNA-binding transcription factor activity"/>
    <property type="evidence" value="ECO:0007669"/>
    <property type="project" value="TreeGrafter"/>
</dbReference>
<evidence type="ECO:0000313" key="6">
    <source>
        <dbReference type="Proteomes" id="UP000640052"/>
    </source>
</evidence>
<dbReference type="CDD" id="cd06267">
    <property type="entry name" value="PBP1_LacI_sugar_binding-like"/>
    <property type="match status" value="1"/>
</dbReference>
<evidence type="ECO:0000256" key="1">
    <source>
        <dbReference type="ARBA" id="ARBA00023015"/>
    </source>
</evidence>
<dbReference type="Pfam" id="PF13377">
    <property type="entry name" value="Peripla_BP_3"/>
    <property type="match status" value="1"/>
</dbReference>